<evidence type="ECO:0000256" key="4">
    <source>
        <dbReference type="ARBA" id="ARBA00022777"/>
    </source>
</evidence>
<dbReference type="GO" id="GO:0006006">
    <property type="term" value="P:glucose metabolic process"/>
    <property type="evidence" value="ECO:0007669"/>
    <property type="project" value="TreeGrafter"/>
</dbReference>
<evidence type="ECO:0000256" key="2">
    <source>
        <dbReference type="ARBA" id="ARBA00022679"/>
    </source>
</evidence>
<dbReference type="Proteomes" id="UP000215902">
    <property type="component" value="Unassembled WGS sequence"/>
</dbReference>
<dbReference type="AlphaFoldDB" id="A0A267GSV0"/>
<keyword evidence="5" id="KW-0460">Magnesium</keyword>
<dbReference type="EMBL" id="NIVC01000166">
    <property type="protein sequence ID" value="PAA89088.1"/>
    <property type="molecule type" value="Genomic_DNA"/>
</dbReference>
<reference evidence="7 8" key="1">
    <citation type="submission" date="2017-06" db="EMBL/GenBank/DDBJ databases">
        <title>A platform for efficient transgenesis in Macrostomum lignano, a flatworm model organism for stem cell research.</title>
        <authorList>
            <person name="Berezikov E."/>
        </authorList>
    </citation>
    <scope>NUCLEOTIDE SEQUENCE [LARGE SCALE GENOMIC DNA]</scope>
    <source>
        <strain evidence="7">DV1</strain>
        <tissue evidence="7">Whole organism</tissue>
    </source>
</reference>
<keyword evidence="1" id="KW-0963">Cytoplasm</keyword>
<dbReference type="GO" id="GO:0043843">
    <property type="term" value="F:ADP-specific glucokinase activity"/>
    <property type="evidence" value="ECO:0007669"/>
    <property type="project" value="TreeGrafter"/>
</dbReference>
<keyword evidence="2" id="KW-0808">Transferase</keyword>
<dbReference type="Gene3D" id="3.40.1190.20">
    <property type="match status" value="1"/>
</dbReference>
<dbReference type="InterPro" id="IPR007666">
    <property type="entry name" value="ADP_PFK/GK"/>
</dbReference>
<keyword evidence="6" id="KW-0324">Glycolysis</keyword>
<keyword evidence="4" id="KW-0418">Kinase</keyword>
<evidence type="ECO:0000256" key="3">
    <source>
        <dbReference type="ARBA" id="ARBA00022723"/>
    </source>
</evidence>
<dbReference type="OrthoDB" id="5847021at2759"/>
<keyword evidence="8" id="KW-1185">Reference proteome</keyword>
<dbReference type="PROSITE" id="PS51255">
    <property type="entry name" value="ADPK"/>
    <property type="match status" value="1"/>
</dbReference>
<dbReference type="GO" id="GO:0005783">
    <property type="term" value="C:endoplasmic reticulum"/>
    <property type="evidence" value="ECO:0007669"/>
    <property type="project" value="TreeGrafter"/>
</dbReference>
<evidence type="ECO:0000256" key="5">
    <source>
        <dbReference type="ARBA" id="ARBA00022842"/>
    </source>
</evidence>
<proteinExistence type="predicted"/>
<dbReference type="SUPFAM" id="SSF53613">
    <property type="entry name" value="Ribokinase-like"/>
    <property type="match status" value="1"/>
</dbReference>
<dbReference type="STRING" id="282301.A0A267GSV0"/>
<comment type="caution">
    <text evidence="7">The sequence shown here is derived from an EMBL/GenBank/DDBJ whole genome shotgun (WGS) entry which is preliminary data.</text>
</comment>
<evidence type="ECO:0000256" key="1">
    <source>
        <dbReference type="ARBA" id="ARBA00022490"/>
    </source>
</evidence>
<dbReference type="Pfam" id="PF04587">
    <property type="entry name" value="ADP_PFK_GK"/>
    <property type="match status" value="1"/>
</dbReference>
<accession>A0A267GSV0</accession>
<protein>
    <submittedName>
        <fullName evidence="7">Uncharacterized protein</fullName>
    </submittedName>
</protein>
<feature type="non-terminal residue" evidence="7">
    <location>
        <position position="1"/>
    </location>
</feature>
<dbReference type="GO" id="GO:0046872">
    <property type="term" value="F:metal ion binding"/>
    <property type="evidence" value="ECO:0007669"/>
    <property type="project" value="UniProtKB-KW"/>
</dbReference>
<dbReference type="PANTHER" id="PTHR21208">
    <property type="entry name" value="ADP-DEPENDENT GLUCOKINASE"/>
    <property type="match status" value="1"/>
</dbReference>
<evidence type="ECO:0000313" key="8">
    <source>
        <dbReference type="Proteomes" id="UP000215902"/>
    </source>
</evidence>
<organism evidence="7 8">
    <name type="scientific">Macrostomum lignano</name>
    <dbReference type="NCBI Taxonomy" id="282301"/>
    <lineage>
        <taxon>Eukaryota</taxon>
        <taxon>Metazoa</taxon>
        <taxon>Spiralia</taxon>
        <taxon>Lophotrochozoa</taxon>
        <taxon>Platyhelminthes</taxon>
        <taxon>Rhabditophora</taxon>
        <taxon>Macrostomorpha</taxon>
        <taxon>Macrostomida</taxon>
        <taxon>Macrostomidae</taxon>
        <taxon>Macrostomum</taxon>
    </lineage>
</organism>
<dbReference type="InterPro" id="IPR029056">
    <property type="entry name" value="Ribokinase-like"/>
</dbReference>
<dbReference type="PANTHER" id="PTHR21208:SF1">
    <property type="entry name" value="ADP-DEPENDENT GLUCOKINASE"/>
    <property type="match status" value="1"/>
</dbReference>
<evidence type="ECO:0000256" key="6">
    <source>
        <dbReference type="ARBA" id="ARBA00023152"/>
    </source>
</evidence>
<name>A0A267GSV0_9PLAT</name>
<gene>
    <name evidence="7" type="ORF">BOX15_Mlig006769g1</name>
</gene>
<evidence type="ECO:0000313" key="7">
    <source>
        <dbReference type="EMBL" id="PAA89088.1"/>
    </source>
</evidence>
<sequence>GNPQRLLCWAVAAALLAFLASYWLTGHQLASQSVEAVAKAAALTASSLSRVASSADNRRADHSRRARVAVGLGANVDVRASPDRFLALLAAHGGAAMATKDANNKRIDRLETASDIVADFQQRSAGRQPASERHLHNASLFAALVADLTAAGGVRGSQHHHRVSLGGCPVRLANSLAGFGFKVLLGAGRAAGRMRHRLAEEVSLAAAAAETKDSAVDVDEYRLLVEQADPATGAHSWYALRRSQWNAQLSSLRSFQSRMEQFQPDLLVLAGLQAIHDHPQSAGLLRDRLSSLVEFLTASGRVKTHLRLPPLPSDEPKFAQLMLEFAVPYADSLFLDGRGLVALLGAMETGNPPAVPVEPATVTVGLDLLRRLYSVLRTTSVMNGRRKVSRLHLRSRLGYQALLVTHRAGWPDPESAVAAASLAAYRAACGRHDDTEAGYNSVSNRQSRRRIHPRLLGDSLPSNAAVSPNFGFGFAKSSEPDFFDNWLALNATRPVGCWTESPDFTVCLSLAPTCVGGHGGGGGGGGTAAIAAGDASFAAEAAALAAQLGPAEPIVFQPPGG</sequence>
<dbReference type="GO" id="GO:0006096">
    <property type="term" value="P:glycolytic process"/>
    <property type="evidence" value="ECO:0007669"/>
    <property type="project" value="UniProtKB-KW"/>
</dbReference>
<keyword evidence="3" id="KW-0479">Metal-binding</keyword>